<dbReference type="Gene3D" id="3.90.180.10">
    <property type="entry name" value="Medium-chain alcohol dehydrogenases, catalytic domain"/>
    <property type="match status" value="1"/>
</dbReference>
<evidence type="ECO:0000313" key="9">
    <source>
        <dbReference type="Proteomes" id="UP000738325"/>
    </source>
</evidence>
<proteinExistence type="inferred from homology"/>
<feature type="domain" description="Alcohol dehydrogenase-like N-terminal" evidence="7">
    <location>
        <begin position="58"/>
        <end position="188"/>
    </location>
</feature>
<dbReference type="PANTHER" id="PTHR42813">
    <property type="entry name" value="ZINC-TYPE ALCOHOL DEHYDROGENASE-LIKE"/>
    <property type="match status" value="1"/>
</dbReference>
<protein>
    <recommendedName>
        <fullName evidence="10">GroES-like protein</fullName>
    </recommendedName>
</protein>
<evidence type="ECO:0000256" key="2">
    <source>
        <dbReference type="ARBA" id="ARBA00022723"/>
    </source>
</evidence>
<dbReference type="PANTHER" id="PTHR42813:SF1">
    <property type="entry name" value="DEHYDROGENASE, PUTATIVE (AFU_ORTHOLOGUE AFUA_5G03930)-RELATED"/>
    <property type="match status" value="1"/>
</dbReference>
<dbReference type="Pfam" id="PF00107">
    <property type="entry name" value="ADH_zinc_N"/>
    <property type="match status" value="1"/>
</dbReference>
<feature type="domain" description="Alcohol dehydrogenase-like C-terminal" evidence="6">
    <location>
        <begin position="228"/>
        <end position="300"/>
    </location>
</feature>
<evidence type="ECO:0008006" key="10">
    <source>
        <dbReference type="Google" id="ProtNLM"/>
    </source>
</evidence>
<evidence type="ECO:0000256" key="5">
    <source>
        <dbReference type="RuleBase" id="RU361277"/>
    </source>
</evidence>
<comment type="similarity">
    <text evidence="5">Belongs to the zinc-containing alcohol dehydrogenase family.</text>
</comment>
<comment type="caution">
    <text evidence="8">The sequence shown here is derived from an EMBL/GenBank/DDBJ whole genome shotgun (WGS) entry which is preliminary data.</text>
</comment>
<dbReference type="GO" id="GO:0016491">
    <property type="term" value="F:oxidoreductase activity"/>
    <property type="evidence" value="ECO:0007669"/>
    <property type="project" value="UniProtKB-KW"/>
</dbReference>
<dbReference type="GO" id="GO:0008270">
    <property type="term" value="F:zinc ion binding"/>
    <property type="evidence" value="ECO:0007669"/>
    <property type="project" value="InterPro"/>
</dbReference>
<organism evidence="8 9">
    <name type="scientific">Dissophora globulifera</name>
    <dbReference type="NCBI Taxonomy" id="979702"/>
    <lineage>
        <taxon>Eukaryota</taxon>
        <taxon>Fungi</taxon>
        <taxon>Fungi incertae sedis</taxon>
        <taxon>Mucoromycota</taxon>
        <taxon>Mortierellomycotina</taxon>
        <taxon>Mortierellomycetes</taxon>
        <taxon>Mortierellales</taxon>
        <taxon>Mortierellaceae</taxon>
        <taxon>Dissophora</taxon>
    </lineage>
</organism>
<keyword evidence="2 5" id="KW-0479">Metal-binding</keyword>
<dbReference type="InterPro" id="IPR002328">
    <property type="entry name" value="ADH_Zn_CS"/>
</dbReference>
<dbReference type="SUPFAM" id="SSF50129">
    <property type="entry name" value="GroES-like"/>
    <property type="match status" value="1"/>
</dbReference>
<accession>A0A9P6UYX7</accession>
<dbReference type="InterPro" id="IPR011032">
    <property type="entry name" value="GroES-like_sf"/>
</dbReference>
<evidence type="ECO:0000256" key="4">
    <source>
        <dbReference type="ARBA" id="ARBA00023002"/>
    </source>
</evidence>
<name>A0A9P6UYX7_9FUNG</name>
<dbReference type="InterPro" id="IPR013154">
    <property type="entry name" value="ADH-like_N"/>
</dbReference>
<dbReference type="Gene3D" id="3.40.50.720">
    <property type="entry name" value="NAD(P)-binding Rossmann-like Domain"/>
    <property type="match status" value="1"/>
</dbReference>
<dbReference type="SUPFAM" id="SSF51735">
    <property type="entry name" value="NAD(P)-binding Rossmann-fold domains"/>
    <property type="match status" value="1"/>
</dbReference>
<dbReference type="OrthoDB" id="3941538at2759"/>
<dbReference type="InterPro" id="IPR036291">
    <property type="entry name" value="NAD(P)-bd_dom_sf"/>
</dbReference>
<evidence type="ECO:0000313" key="8">
    <source>
        <dbReference type="EMBL" id="KAG0326379.1"/>
    </source>
</evidence>
<dbReference type="CDD" id="cd08283">
    <property type="entry name" value="FDH_like_1"/>
    <property type="match status" value="1"/>
</dbReference>
<dbReference type="AlphaFoldDB" id="A0A9P6UYX7"/>
<sequence>MAANAASNLMQRVMGEVPVPTSNEDKQNTSSINMLACAWEGKAKLSMKHVPAPDVTDAEDVIIHVTGSTVCGSDLHLYHGEIFQLKQGEILGHEGMGIVEKVGPAVTHVKPGDRVVAAFNIACGQCEYCLKKQFTACEWTNNSSLMQKMYGQNIAGVIGYSHFVGGYSGAQAEYLRILFGNTNLLKVPDDIPDEKALFLSDIVPTAYHAVWEAGVKEGDVVGVWGLGPIGLCVVQWLRKVFKASRIIAVDNVPERLALAKERWGAEVIDFNTEKDIAARINVVVPGGLDRSIDCTGFRYAKSMLHKAERAIGFETDTSEIINEMIRSTKKFGTMALIADYAAYTNHLLIGGIMEKGLRLIGCGQAPIQRHWHRCLEYILQGLFDPSVILTHRFLLEEAVEVYQAFDHKEAGVMKVFLQTKFSAPPTIGTPQLSSVKDLKH</sequence>
<evidence type="ECO:0000256" key="1">
    <source>
        <dbReference type="ARBA" id="ARBA00001947"/>
    </source>
</evidence>
<dbReference type="Pfam" id="PF08240">
    <property type="entry name" value="ADH_N"/>
    <property type="match status" value="1"/>
</dbReference>
<evidence type="ECO:0000256" key="3">
    <source>
        <dbReference type="ARBA" id="ARBA00022833"/>
    </source>
</evidence>
<dbReference type="Proteomes" id="UP000738325">
    <property type="component" value="Unassembled WGS sequence"/>
</dbReference>
<dbReference type="InterPro" id="IPR013149">
    <property type="entry name" value="ADH-like_C"/>
</dbReference>
<keyword evidence="3 5" id="KW-0862">Zinc</keyword>
<comment type="cofactor">
    <cofactor evidence="1 5">
        <name>Zn(2+)</name>
        <dbReference type="ChEBI" id="CHEBI:29105"/>
    </cofactor>
</comment>
<reference evidence="8" key="1">
    <citation type="journal article" date="2020" name="Fungal Divers.">
        <title>Resolving the Mortierellaceae phylogeny through synthesis of multi-gene phylogenetics and phylogenomics.</title>
        <authorList>
            <person name="Vandepol N."/>
            <person name="Liber J."/>
            <person name="Desiro A."/>
            <person name="Na H."/>
            <person name="Kennedy M."/>
            <person name="Barry K."/>
            <person name="Grigoriev I.V."/>
            <person name="Miller A.N."/>
            <person name="O'Donnell K."/>
            <person name="Stajich J.E."/>
            <person name="Bonito G."/>
        </authorList>
    </citation>
    <scope>NUCLEOTIDE SEQUENCE</scope>
    <source>
        <strain evidence="8">REB-010B</strain>
    </source>
</reference>
<evidence type="ECO:0000259" key="7">
    <source>
        <dbReference type="Pfam" id="PF08240"/>
    </source>
</evidence>
<keyword evidence="9" id="KW-1185">Reference proteome</keyword>
<gene>
    <name evidence="8" type="ORF">BGZ99_009619</name>
</gene>
<dbReference type="EMBL" id="JAAAIP010000083">
    <property type="protein sequence ID" value="KAG0326379.1"/>
    <property type="molecule type" value="Genomic_DNA"/>
</dbReference>
<keyword evidence="4" id="KW-0560">Oxidoreductase</keyword>
<evidence type="ECO:0000259" key="6">
    <source>
        <dbReference type="Pfam" id="PF00107"/>
    </source>
</evidence>
<dbReference type="PROSITE" id="PS00059">
    <property type="entry name" value="ADH_ZINC"/>
    <property type="match status" value="1"/>
</dbReference>